<gene>
    <name evidence="7" type="ORF">GH714_005490</name>
</gene>
<organism evidence="7 8">
    <name type="scientific">Hevea brasiliensis</name>
    <name type="common">Para rubber tree</name>
    <name type="synonym">Siphonia brasiliensis</name>
    <dbReference type="NCBI Taxonomy" id="3981"/>
    <lineage>
        <taxon>Eukaryota</taxon>
        <taxon>Viridiplantae</taxon>
        <taxon>Streptophyta</taxon>
        <taxon>Embryophyta</taxon>
        <taxon>Tracheophyta</taxon>
        <taxon>Spermatophyta</taxon>
        <taxon>Magnoliopsida</taxon>
        <taxon>eudicotyledons</taxon>
        <taxon>Gunneridae</taxon>
        <taxon>Pentapetalae</taxon>
        <taxon>rosids</taxon>
        <taxon>fabids</taxon>
        <taxon>Malpighiales</taxon>
        <taxon>Euphorbiaceae</taxon>
        <taxon>Crotonoideae</taxon>
        <taxon>Micrandreae</taxon>
        <taxon>Hevea</taxon>
    </lineage>
</organism>
<evidence type="ECO:0000313" key="7">
    <source>
        <dbReference type="EMBL" id="KAF2305456.1"/>
    </source>
</evidence>
<name>A0A6A6LZI1_HEVBR</name>
<keyword evidence="3" id="KW-0611">Plant defense</keyword>
<evidence type="ECO:0000259" key="4">
    <source>
        <dbReference type="Pfam" id="PF00931"/>
    </source>
</evidence>
<sequence length="346" mass="39958">MLLAIQAVLEDAEEKQLTDKAVKLWLDNLRDLAYDVEDMLDEFAVEAMRCILKVSGEASTNQTERRFSWEKILIVLDDVWNKNYGEWNRLQPPFRAGAPGSKIIVTTRDSNVALLMGATKFHYLEQMSNDDCWSVFAQHAFENKDLAAQPNLEIIGRKIVKKCKGLPLAARTLGGLLRCKERDYEWEDILNSKLWSLSDEESEILPVLRLSYYHLPSHLKRCFSFCSVLPKDYEFEQKELVLLWMAEGLVQQPEENKQKEDIGGEYFCELLSRSLFQRSSRDQSKFVMHDLISDLAQWVAGDICFMLEDKVDGSKMKISPKARYSSYICGQYDDLKKFEAFSDAKV</sequence>
<dbReference type="InterPro" id="IPR044974">
    <property type="entry name" value="Disease_R_plants"/>
</dbReference>
<dbReference type="Pfam" id="PF18052">
    <property type="entry name" value="Rx_N"/>
    <property type="match status" value="1"/>
</dbReference>
<dbReference type="Proteomes" id="UP000467840">
    <property type="component" value="Chromosome 9"/>
</dbReference>
<proteinExistence type="predicted"/>
<keyword evidence="2" id="KW-0547">Nucleotide-binding</keyword>
<evidence type="ECO:0008006" key="9">
    <source>
        <dbReference type="Google" id="ProtNLM"/>
    </source>
</evidence>
<dbReference type="AlphaFoldDB" id="A0A6A6LZI1"/>
<dbReference type="SUPFAM" id="SSF52540">
    <property type="entry name" value="P-loop containing nucleoside triphosphate hydrolases"/>
    <property type="match status" value="1"/>
</dbReference>
<dbReference type="GO" id="GO:0098542">
    <property type="term" value="P:defense response to other organism"/>
    <property type="evidence" value="ECO:0007669"/>
    <property type="project" value="TreeGrafter"/>
</dbReference>
<dbReference type="PANTHER" id="PTHR23155:SF1241">
    <property type="entry name" value="DISEASE RESISTANCE RPP13-LIKE PROTEIN 1-RELATED"/>
    <property type="match status" value="1"/>
</dbReference>
<dbReference type="Gene3D" id="1.10.8.430">
    <property type="entry name" value="Helical domain of apoptotic protease-activating factors"/>
    <property type="match status" value="1"/>
</dbReference>
<reference evidence="7 8" key="1">
    <citation type="journal article" date="2020" name="Mol. Plant">
        <title>The Chromosome-Based Rubber Tree Genome Provides New Insights into Spurge Genome Evolution and Rubber Biosynthesis.</title>
        <authorList>
            <person name="Liu J."/>
            <person name="Shi C."/>
            <person name="Shi C.C."/>
            <person name="Li W."/>
            <person name="Zhang Q.J."/>
            <person name="Zhang Y."/>
            <person name="Li K."/>
            <person name="Lu H.F."/>
            <person name="Shi C."/>
            <person name="Zhu S.T."/>
            <person name="Xiao Z.Y."/>
            <person name="Nan H."/>
            <person name="Yue Y."/>
            <person name="Zhu X.G."/>
            <person name="Wu Y."/>
            <person name="Hong X.N."/>
            <person name="Fan G.Y."/>
            <person name="Tong Y."/>
            <person name="Zhang D."/>
            <person name="Mao C.L."/>
            <person name="Liu Y.L."/>
            <person name="Hao S.J."/>
            <person name="Liu W.Q."/>
            <person name="Lv M.Q."/>
            <person name="Zhang H.B."/>
            <person name="Liu Y."/>
            <person name="Hu-Tang G.R."/>
            <person name="Wang J.P."/>
            <person name="Wang J.H."/>
            <person name="Sun Y.H."/>
            <person name="Ni S.B."/>
            <person name="Chen W.B."/>
            <person name="Zhang X.C."/>
            <person name="Jiao Y.N."/>
            <person name="Eichler E.E."/>
            <person name="Li G.H."/>
            <person name="Liu X."/>
            <person name="Gao L.Z."/>
        </authorList>
    </citation>
    <scope>NUCLEOTIDE SEQUENCE [LARGE SCALE GENOMIC DNA]</scope>
    <source>
        <strain evidence="8">cv. GT1</strain>
        <tissue evidence="7">Leaf</tissue>
    </source>
</reference>
<evidence type="ECO:0000256" key="1">
    <source>
        <dbReference type="ARBA" id="ARBA00022737"/>
    </source>
</evidence>
<evidence type="ECO:0000259" key="6">
    <source>
        <dbReference type="Pfam" id="PF23559"/>
    </source>
</evidence>
<feature type="domain" description="NB-ARC" evidence="4">
    <location>
        <begin position="69"/>
        <end position="145"/>
    </location>
</feature>
<comment type="caution">
    <text evidence="7">The sequence shown here is derived from an EMBL/GenBank/DDBJ whole genome shotgun (WGS) entry which is preliminary data.</text>
</comment>
<dbReference type="Gene3D" id="1.20.5.4130">
    <property type="match status" value="1"/>
</dbReference>
<dbReference type="InterPro" id="IPR002182">
    <property type="entry name" value="NB-ARC"/>
</dbReference>
<keyword evidence="8" id="KW-1185">Reference proteome</keyword>
<dbReference type="Gene3D" id="1.10.10.10">
    <property type="entry name" value="Winged helix-like DNA-binding domain superfamily/Winged helix DNA-binding domain"/>
    <property type="match status" value="1"/>
</dbReference>
<keyword evidence="1" id="KW-0677">Repeat</keyword>
<dbReference type="PANTHER" id="PTHR23155">
    <property type="entry name" value="DISEASE RESISTANCE PROTEIN RP"/>
    <property type="match status" value="1"/>
</dbReference>
<dbReference type="GO" id="GO:0043531">
    <property type="term" value="F:ADP binding"/>
    <property type="evidence" value="ECO:0007669"/>
    <property type="project" value="InterPro"/>
</dbReference>
<dbReference type="InterPro" id="IPR036388">
    <property type="entry name" value="WH-like_DNA-bd_sf"/>
</dbReference>
<accession>A0A6A6LZI1</accession>
<feature type="domain" description="Disease resistance protein winged helix" evidence="6">
    <location>
        <begin position="229"/>
        <end position="296"/>
    </location>
</feature>
<dbReference type="PRINTS" id="PR00364">
    <property type="entry name" value="DISEASERSIST"/>
</dbReference>
<evidence type="ECO:0000256" key="2">
    <source>
        <dbReference type="ARBA" id="ARBA00022741"/>
    </source>
</evidence>
<dbReference type="EMBL" id="JAAGAX010000008">
    <property type="protein sequence ID" value="KAF2305456.1"/>
    <property type="molecule type" value="Genomic_DNA"/>
</dbReference>
<feature type="domain" description="Disease resistance N-terminal" evidence="5">
    <location>
        <begin position="2"/>
        <end position="51"/>
    </location>
</feature>
<protein>
    <recommendedName>
        <fullName evidence="9">NB-ARC domain-containing protein</fullName>
    </recommendedName>
</protein>
<dbReference type="Pfam" id="PF23559">
    <property type="entry name" value="WHD_DRP"/>
    <property type="match status" value="1"/>
</dbReference>
<dbReference type="FunFam" id="1.10.10.10:FF:000322">
    <property type="entry name" value="Probable disease resistance protein At1g63360"/>
    <property type="match status" value="1"/>
</dbReference>
<dbReference type="InterPro" id="IPR042197">
    <property type="entry name" value="Apaf_helical"/>
</dbReference>
<evidence type="ECO:0000259" key="5">
    <source>
        <dbReference type="Pfam" id="PF18052"/>
    </source>
</evidence>
<evidence type="ECO:0000313" key="8">
    <source>
        <dbReference type="Proteomes" id="UP000467840"/>
    </source>
</evidence>
<dbReference type="InterPro" id="IPR058922">
    <property type="entry name" value="WHD_DRP"/>
</dbReference>
<evidence type="ECO:0000256" key="3">
    <source>
        <dbReference type="ARBA" id="ARBA00022821"/>
    </source>
</evidence>
<dbReference type="InterPro" id="IPR041118">
    <property type="entry name" value="Rx_N"/>
</dbReference>
<dbReference type="Pfam" id="PF00931">
    <property type="entry name" value="NB-ARC"/>
    <property type="match status" value="1"/>
</dbReference>
<dbReference type="InterPro" id="IPR027417">
    <property type="entry name" value="P-loop_NTPase"/>
</dbReference>